<dbReference type="STRING" id="1314773.A0A3N2PL39"/>
<protein>
    <recommendedName>
        <fullName evidence="4">BTB domain-containing protein</fullName>
    </recommendedName>
</protein>
<evidence type="ECO:0000313" key="2">
    <source>
        <dbReference type="EMBL" id="ROT35251.1"/>
    </source>
</evidence>
<dbReference type="OrthoDB" id="5275938at2759"/>
<proteinExistence type="predicted"/>
<dbReference type="AlphaFoldDB" id="A0A3N2PL39"/>
<dbReference type="Gene3D" id="3.30.710.10">
    <property type="entry name" value="Potassium Channel Kv1.1, Chain A"/>
    <property type="match status" value="1"/>
</dbReference>
<dbReference type="InterPro" id="IPR011333">
    <property type="entry name" value="SKP1/BTB/POZ_sf"/>
</dbReference>
<dbReference type="RefSeq" id="XP_028463057.1">
    <property type="nucleotide sequence ID" value="XM_028614525.1"/>
</dbReference>
<gene>
    <name evidence="2" type="ORF">SODALDRAFT_363062</name>
</gene>
<keyword evidence="3" id="KW-1185">Reference proteome</keyword>
<dbReference type="GeneID" id="39583003"/>
<dbReference type="Proteomes" id="UP000272025">
    <property type="component" value="Unassembled WGS sequence"/>
</dbReference>
<dbReference type="EMBL" id="ML119061">
    <property type="protein sequence ID" value="ROT35251.1"/>
    <property type="molecule type" value="Genomic_DNA"/>
</dbReference>
<reference evidence="2 3" key="1">
    <citation type="journal article" date="2018" name="Mol. Ecol.">
        <title>The obligate alkalophilic soda-lake fungus Sodiomyces alkalinus has shifted to a protein diet.</title>
        <authorList>
            <person name="Grum-Grzhimaylo A.A."/>
            <person name="Falkoski D.L."/>
            <person name="van den Heuvel J."/>
            <person name="Valero-Jimenez C.A."/>
            <person name="Min B."/>
            <person name="Choi I.G."/>
            <person name="Lipzen A."/>
            <person name="Daum C.G."/>
            <person name="Aanen D.K."/>
            <person name="Tsang A."/>
            <person name="Henrissat B."/>
            <person name="Bilanenko E.N."/>
            <person name="de Vries R.P."/>
            <person name="van Kan J.A.L."/>
            <person name="Grigoriev I.V."/>
            <person name="Debets A.J.M."/>
        </authorList>
    </citation>
    <scope>NUCLEOTIDE SEQUENCE [LARGE SCALE GENOMIC DNA]</scope>
    <source>
        <strain evidence="2 3">F11</strain>
    </source>
</reference>
<evidence type="ECO:0000313" key="3">
    <source>
        <dbReference type="Proteomes" id="UP000272025"/>
    </source>
</evidence>
<organism evidence="2 3">
    <name type="scientific">Sodiomyces alkalinus (strain CBS 110278 / VKM F-3762 / F11)</name>
    <name type="common">Alkaliphilic filamentous fungus</name>
    <dbReference type="NCBI Taxonomy" id="1314773"/>
    <lineage>
        <taxon>Eukaryota</taxon>
        <taxon>Fungi</taxon>
        <taxon>Dikarya</taxon>
        <taxon>Ascomycota</taxon>
        <taxon>Pezizomycotina</taxon>
        <taxon>Sordariomycetes</taxon>
        <taxon>Hypocreomycetidae</taxon>
        <taxon>Glomerellales</taxon>
        <taxon>Plectosphaerellaceae</taxon>
        <taxon>Sodiomyces</taxon>
    </lineage>
</organism>
<feature type="region of interest" description="Disordered" evidence="1">
    <location>
        <begin position="1"/>
        <end position="22"/>
    </location>
</feature>
<name>A0A3N2PL39_SODAK</name>
<evidence type="ECO:0000256" key="1">
    <source>
        <dbReference type="SAM" id="MobiDB-lite"/>
    </source>
</evidence>
<accession>A0A3N2PL39</accession>
<evidence type="ECO:0008006" key="4">
    <source>
        <dbReference type="Google" id="ProtNLM"/>
    </source>
</evidence>
<sequence length="344" mass="38266">MVGTRSRASVADGDNHAGDTVMDEAGMQTTVFDPLGDLRLRCGAELGSAVQDFVVCSRSLARASPVLRVLTYGPFAESRANQSSASPDKDNEWVIDLPEDDPKPFRDILNIVHGRFNLVPRRLSLAALYDVLALTHKYDMSAVIKPWSDGWYQNVDTEPNANDPRLLLVARELGATQRFASLVREWAIKSHLNAAGEVVMEDGQGCNLLSYKYLKPETAADTIRKRREELVQYILGCWNDTADKLLAANYLADCRAEYTYLYGLMMRAAKEHKAGKSLLSVPAREWPLSVSDLQAFIHSLTQSDEYTKKLNSYHSLFSGSPNLIANMKTAVCQLLLIHDLLLLS</sequence>